<proteinExistence type="predicted"/>
<dbReference type="PANTHER" id="PTHR41252:SF1">
    <property type="entry name" value="BLR2505 PROTEIN"/>
    <property type="match status" value="1"/>
</dbReference>
<accession>A0A542XXG8</accession>
<dbReference type="PANTHER" id="PTHR41252">
    <property type="entry name" value="BLR2505 PROTEIN"/>
    <property type="match status" value="1"/>
</dbReference>
<dbReference type="SUPFAM" id="SSF54427">
    <property type="entry name" value="NTF2-like"/>
    <property type="match status" value="1"/>
</dbReference>
<dbReference type="InterPro" id="IPR037401">
    <property type="entry name" value="SnoaL-like"/>
</dbReference>
<keyword evidence="3" id="KW-1185">Reference proteome</keyword>
<feature type="domain" description="SnoaL-like" evidence="1">
    <location>
        <begin position="7"/>
        <end position="112"/>
    </location>
</feature>
<dbReference type="AlphaFoldDB" id="A0A542XXG8"/>
<dbReference type="OrthoDB" id="8451859at2"/>
<dbReference type="InterPro" id="IPR032710">
    <property type="entry name" value="NTF2-like_dom_sf"/>
</dbReference>
<dbReference type="Proteomes" id="UP000319094">
    <property type="component" value="Unassembled WGS sequence"/>
</dbReference>
<dbReference type="Gene3D" id="3.10.450.50">
    <property type="match status" value="1"/>
</dbReference>
<comment type="caution">
    <text evidence="2">The sequence shown here is derived from an EMBL/GenBank/DDBJ whole genome shotgun (WGS) entry which is preliminary data.</text>
</comment>
<reference evidence="2 3" key="1">
    <citation type="submission" date="2019-06" db="EMBL/GenBank/DDBJ databases">
        <title>Sequencing the genomes of 1000 actinobacteria strains.</title>
        <authorList>
            <person name="Klenk H.-P."/>
        </authorList>
    </citation>
    <scope>NUCLEOTIDE SEQUENCE [LARGE SCALE GENOMIC DNA]</scope>
    <source>
        <strain evidence="2 3">DSM 8803</strain>
    </source>
</reference>
<dbReference type="Pfam" id="PF12680">
    <property type="entry name" value="SnoaL_2"/>
    <property type="match status" value="1"/>
</dbReference>
<protein>
    <recommendedName>
        <fullName evidence="1">SnoaL-like domain-containing protein</fullName>
    </recommendedName>
</protein>
<evidence type="ECO:0000313" key="3">
    <source>
        <dbReference type="Proteomes" id="UP000319094"/>
    </source>
</evidence>
<evidence type="ECO:0000259" key="1">
    <source>
        <dbReference type="Pfam" id="PF12680"/>
    </source>
</evidence>
<name>A0A542XXG8_9MICO</name>
<dbReference type="RefSeq" id="WP_141888499.1">
    <property type="nucleotide sequence ID" value="NZ_BAAAUY010000023.1"/>
</dbReference>
<gene>
    <name evidence="2" type="ORF">FB468_3045</name>
</gene>
<sequence>MTRTTQVAAHYAAGARGDLAGMMADFAPDIEWVEAAGFPLAGTYRGPSEIAEQVFARIAAEWEGFGMVPDELFESGETVIALGRYVGTHRATSRALEARAVHIWRFTGALITGFEQVTDTLLVARAAEQGSK</sequence>
<dbReference type="EMBL" id="VFON01000002">
    <property type="protein sequence ID" value="TQL40524.1"/>
    <property type="molecule type" value="Genomic_DNA"/>
</dbReference>
<evidence type="ECO:0000313" key="2">
    <source>
        <dbReference type="EMBL" id="TQL40524.1"/>
    </source>
</evidence>
<organism evidence="2 3">
    <name type="scientific">Leucobacter komagatae</name>
    <dbReference type="NCBI Taxonomy" id="55969"/>
    <lineage>
        <taxon>Bacteria</taxon>
        <taxon>Bacillati</taxon>
        <taxon>Actinomycetota</taxon>
        <taxon>Actinomycetes</taxon>
        <taxon>Micrococcales</taxon>
        <taxon>Microbacteriaceae</taxon>
        <taxon>Leucobacter</taxon>
    </lineage>
</organism>